<reference evidence="2 3" key="1">
    <citation type="journal article" date="2011" name="PLoS ONE">
        <title>The entomopathogenic bacterial endosymbionts xenorhabdus and photorhabdus: convergent lifestyles from divergent genomes.</title>
        <authorList>
            <person name="Chaston J.M."/>
            <person name="Suen G."/>
            <person name="Tucker S.L."/>
            <person name="Andersen A.W."/>
            <person name="Bhasin A."/>
            <person name="Bode E."/>
            <person name="Bode H.B."/>
            <person name="Brachmann A.O."/>
            <person name="Cowles C.E."/>
            <person name="Cowles K.N."/>
            <person name="Darby C."/>
            <person name="de Leon L."/>
            <person name="Drace K."/>
            <person name="Du Z."/>
            <person name="Givaudan A."/>
            <person name="Herbert Tran E.E."/>
            <person name="Jewell K.A."/>
            <person name="Knack J.J."/>
            <person name="Krasomil-Osterfeld K.C."/>
            <person name="Kukor R."/>
            <person name="Lanois A."/>
            <person name="Latreille P."/>
            <person name="Leimgruber N.K."/>
            <person name="Lipke C.M."/>
            <person name="Liu R."/>
            <person name="Lu X."/>
            <person name="Martens E.C."/>
            <person name="Marri P.R."/>
            <person name="Medigue C."/>
            <person name="Menard M.L."/>
            <person name="Miller N.M."/>
            <person name="Morales-Soto N."/>
            <person name="Norton S."/>
            <person name="Ogier J.C."/>
            <person name="Orchard S.S."/>
            <person name="Park D."/>
            <person name="Park Y."/>
            <person name="Qurollo B.A."/>
            <person name="Sugar D.R."/>
            <person name="Richards G.R."/>
            <person name="Rouy Z."/>
            <person name="Slominski B."/>
            <person name="Slominski K."/>
            <person name="Snyder H."/>
            <person name="Tjaden B.C."/>
            <person name="van der Hoeven R."/>
            <person name="Welch R.D."/>
            <person name="Wheeler C."/>
            <person name="Xiang B."/>
            <person name="Barbazuk B."/>
            <person name="Gaudriault S."/>
            <person name="Goodner B."/>
            <person name="Slater S.C."/>
            <person name="Forst S."/>
            <person name="Goldman B.S."/>
            <person name="Goodrich-Blair H."/>
        </authorList>
    </citation>
    <scope>NUCLEOTIDE SEQUENCE [LARGE SCALE GENOMIC DNA]</scope>
    <source>
        <strain evidence="3">ATCC 19061 / DSM 3370 / CCUG 14189 / LMG 1036 / NCIMB 9965 / AN6</strain>
    </source>
</reference>
<dbReference type="EMBL" id="FN667742">
    <property type="protein sequence ID" value="CBJ92094.1"/>
    <property type="molecule type" value="Genomic_DNA"/>
</dbReference>
<protein>
    <submittedName>
        <fullName evidence="2">Uncharacterized protein</fullName>
    </submittedName>
</protein>
<feature type="transmembrane region" description="Helical" evidence="1">
    <location>
        <begin position="20"/>
        <end position="39"/>
    </location>
</feature>
<sequence length="51" mass="5814">MLHNRWLNNGLFNNSCVKKLFVLNKLLILSTVAGPFRIVSKIFILLACKVI</sequence>
<evidence type="ECO:0000313" key="2">
    <source>
        <dbReference type="EMBL" id="CBJ92094.1"/>
    </source>
</evidence>
<keyword evidence="1" id="KW-0812">Transmembrane</keyword>
<organism evidence="2 3">
    <name type="scientific">Xenorhabdus nematophila (strain ATCC 19061 / DSM 3370 / CCUG 14189 / LMG 1036 / NCIMB 9965 / AN6)</name>
    <dbReference type="NCBI Taxonomy" id="406817"/>
    <lineage>
        <taxon>Bacteria</taxon>
        <taxon>Pseudomonadati</taxon>
        <taxon>Pseudomonadota</taxon>
        <taxon>Gammaproteobacteria</taxon>
        <taxon>Enterobacterales</taxon>
        <taxon>Morganellaceae</taxon>
        <taxon>Xenorhabdus</taxon>
    </lineage>
</organism>
<keyword evidence="1" id="KW-1133">Transmembrane helix</keyword>
<proteinExistence type="predicted"/>
<evidence type="ECO:0000256" key="1">
    <source>
        <dbReference type="SAM" id="Phobius"/>
    </source>
</evidence>
<accession>D3VCQ9</accession>
<evidence type="ECO:0000313" key="3">
    <source>
        <dbReference type="Proteomes" id="UP000008075"/>
    </source>
</evidence>
<dbReference type="AlphaFoldDB" id="D3VCQ9"/>
<keyword evidence="3" id="KW-1185">Reference proteome</keyword>
<dbReference type="HOGENOM" id="CLU_3105476_0_0_6"/>
<gene>
    <name evidence="2" type="ordered locus">XNC1_4069</name>
</gene>
<dbReference type="KEGG" id="xne:XNC1_4069"/>
<keyword evidence="1" id="KW-0472">Membrane</keyword>
<dbReference type="Proteomes" id="UP000008075">
    <property type="component" value="Chromosome"/>
</dbReference>
<name>D3VCQ9_XENNA</name>
<dbReference type="STRING" id="406817.XNC1_4069"/>